<dbReference type="RefSeq" id="WP_220161120.1">
    <property type="nucleotide sequence ID" value="NZ_CP080507.1"/>
</dbReference>
<evidence type="ECO:0000313" key="3">
    <source>
        <dbReference type="Proteomes" id="UP000825051"/>
    </source>
</evidence>
<dbReference type="EMBL" id="CP080507">
    <property type="protein sequence ID" value="QYM78016.1"/>
    <property type="molecule type" value="Genomic_DNA"/>
</dbReference>
<feature type="signal peptide" evidence="1">
    <location>
        <begin position="1"/>
        <end position="15"/>
    </location>
</feature>
<dbReference type="PROSITE" id="PS51257">
    <property type="entry name" value="PROKAR_LIPOPROTEIN"/>
    <property type="match status" value="1"/>
</dbReference>
<gene>
    <name evidence="2" type="ORF">K0B96_11920</name>
</gene>
<evidence type="ECO:0000256" key="1">
    <source>
        <dbReference type="SAM" id="SignalP"/>
    </source>
</evidence>
<protein>
    <recommendedName>
        <fullName evidence="4">DUF4296 domain-containing protein</fullName>
    </recommendedName>
</protein>
<evidence type="ECO:0000313" key="2">
    <source>
        <dbReference type="EMBL" id="QYM78016.1"/>
    </source>
</evidence>
<evidence type="ECO:0008006" key="4">
    <source>
        <dbReference type="Google" id="ProtNLM"/>
    </source>
</evidence>
<dbReference type="AlphaFoldDB" id="A0A8F9TS53"/>
<reference evidence="2" key="1">
    <citation type="submission" date="2021-08" db="EMBL/GenBank/DDBJ databases">
        <title>Genome of a novel bacterium of the phylum Verrucomicrobia, Oleiharenicola sp. KSB-15.</title>
        <authorList>
            <person name="Chung J.-H."/>
            <person name="Ahn J.-H."/>
            <person name="Yoon Y."/>
            <person name="Kim D.-Y."/>
            <person name="An S.-H."/>
            <person name="Park I."/>
            <person name="Yeon J."/>
        </authorList>
    </citation>
    <scope>NUCLEOTIDE SEQUENCE</scope>
    <source>
        <strain evidence="2">KSB-15</strain>
    </source>
</reference>
<sequence length="145" mass="16334">MVRLLPLLLALSLLAGCASVSTRERPRADLQNIQRFFVEKRLGDDHRIDELIVAELQRHGRTATSGPLTMAPDDAEAIVSYNDRWAWDFSTYLIEASLEIRRARTDKPIAAASYHRAVLSRQTPADAIRVMLDPLFAAPKRPARQ</sequence>
<dbReference type="Proteomes" id="UP000825051">
    <property type="component" value="Chromosome"/>
</dbReference>
<name>A0A8F9TS53_9BACT</name>
<accession>A0A8F9TS53</accession>
<keyword evidence="3" id="KW-1185">Reference proteome</keyword>
<proteinExistence type="predicted"/>
<feature type="chain" id="PRO_5034787648" description="DUF4296 domain-containing protein" evidence="1">
    <location>
        <begin position="16"/>
        <end position="145"/>
    </location>
</feature>
<dbReference type="KEGG" id="ole:K0B96_11920"/>
<organism evidence="2 3">
    <name type="scientific">Horticoccus luteus</name>
    <dbReference type="NCBI Taxonomy" id="2862869"/>
    <lineage>
        <taxon>Bacteria</taxon>
        <taxon>Pseudomonadati</taxon>
        <taxon>Verrucomicrobiota</taxon>
        <taxon>Opitutia</taxon>
        <taxon>Opitutales</taxon>
        <taxon>Opitutaceae</taxon>
        <taxon>Horticoccus</taxon>
    </lineage>
</organism>
<keyword evidence="1" id="KW-0732">Signal</keyword>